<dbReference type="Pfam" id="PF01105">
    <property type="entry name" value="EMP24_GP25L"/>
    <property type="match status" value="2"/>
</dbReference>
<dbReference type="GO" id="GO:0012505">
    <property type="term" value="C:endomembrane system"/>
    <property type="evidence" value="ECO:0007669"/>
    <property type="project" value="UniProtKB-SubCell"/>
</dbReference>
<evidence type="ECO:0000256" key="8">
    <source>
        <dbReference type="RuleBase" id="RU003827"/>
    </source>
</evidence>
<dbReference type="InterPro" id="IPR015720">
    <property type="entry name" value="Emp24-like"/>
</dbReference>
<dbReference type="PROSITE" id="PS50866">
    <property type="entry name" value="GOLD"/>
    <property type="match status" value="2"/>
</dbReference>
<sequence>MTVTYQVGGGGHLDIDFWLSDPINIALHKRLKESEGTASITAEKDGRYTYCFSNEMSTVTDKEVSFNVHGVIYVQDDDDSHVPSWRGRTLGYRLLGKSTLHASEKPLTVIQLSDPINIALHKRLKESEGTASLTAEKDGRYTYCFSNEMSTVTDKEVRYGSFNVHGVIYVQDDGTVAPIEREVRELAIGLQAVKDEQEYIVIRERMHRNTAESTNDRVKWWSIVQAVVLVAVCGFQVYYLQSFFEVKRVI</sequence>
<evidence type="ECO:0000313" key="12">
    <source>
        <dbReference type="Proteomes" id="UP000663850"/>
    </source>
</evidence>
<evidence type="ECO:0000256" key="4">
    <source>
        <dbReference type="ARBA" id="ARBA00022729"/>
    </source>
</evidence>
<dbReference type="GO" id="GO:0016020">
    <property type="term" value="C:membrane"/>
    <property type="evidence" value="ECO:0007669"/>
    <property type="project" value="UniProtKB-SubCell"/>
</dbReference>
<feature type="domain" description="GOLD" evidence="10">
    <location>
        <begin position="72"/>
        <end position="166"/>
    </location>
</feature>
<dbReference type="InterPro" id="IPR036598">
    <property type="entry name" value="GOLD_dom_sf"/>
</dbReference>
<reference evidence="11" key="1">
    <citation type="submission" date="2021-01" db="EMBL/GenBank/DDBJ databases">
        <authorList>
            <person name="Kaushik A."/>
        </authorList>
    </citation>
    <scope>NUCLEOTIDE SEQUENCE</scope>
    <source>
        <strain evidence="11">Type strain: AG8-Rh-89/</strain>
    </source>
</reference>
<evidence type="ECO:0000256" key="5">
    <source>
        <dbReference type="ARBA" id="ARBA00022989"/>
    </source>
</evidence>
<dbReference type="InterPro" id="IPR009038">
    <property type="entry name" value="GOLD_dom"/>
</dbReference>
<evidence type="ECO:0000313" key="11">
    <source>
        <dbReference type="EMBL" id="CAE6527090.1"/>
    </source>
</evidence>
<comment type="similarity">
    <text evidence="2 8">Belongs to the EMP24/GP25L family.</text>
</comment>
<keyword evidence="4" id="KW-0732">Signal</keyword>
<protein>
    <recommendedName>
        <fullName evidence="10">GOLD domain-containing protein</fullName>
    </recommendedName>
</protein>
<dbReference type="PANTHER" id="PTHR22811">
    <property type="entry name" value="TRANSMEMBRANE EMP24 DOMAIN-CONTAINING PROTEIN"/>
    <property type="match status" value="1"/>
</dbReference>
<comment type="subcellular location">
    <subcellularLocation>
        <location evidence="7">Endomembrane system</location>
        <topology evidence="7">Single-pass membrane protein</topology>
    </subcellularLocation>
    <subcellularLocation>
        <location evidence="1 8">Membrane</location>
        <topology evidence="1 8">Single-pass type I membrane protein</topology>
    </subcellularLocation>
</comment>
<comment type="caution">
    <text evidence="11">The sequence shown here is derived from an EMBL/GenBank/DDBJ whole genome shotgun (WGS) entry which is preliminary data.</text>
</comment>
<accession>A0A8H3HLH8</accession>
<keyword evidence="5 9" id="KW-1133">Transmembrane helix</keyword>
<dbReference type="EMBL" id="CAJMWZ010006765">
    <property type="protein sequence ID" value="CAE6527090.1"/>
    <property type="molecule type" value="Genomic_DNA"/>
</dbReference>
<evidence type="ECO:0000256" key="6">
    <source>
        <dbReference type="ARBA" id="ARBA00023136"/>
    </source>
</evidence>
<evidence type="ECO:0000256" key="9">
    <source>
        <dbReference type="SAM" id="Phobius"/>
    </source>
</evidence>
<dbReference type="Proteomes" id="UP000663850">
    <property type="component" value="Unassembled WGS sequence"/>
</dbReference>
<gene>
    <name evidence="11" type="ORF">RDB_LOCUS125209</name>
</gene>
<proteinExistence type="inferred from homology"/>
<dbReference type="SMART" id="SM01190">
    <property type="entry name" value="EMP24_GP25L"/>
    <property type="match status" value="1"/>
</dbReference>
<evidence type="ECO:0000259" key="10">
    <source>
        <dbReference type="PROSITE" id="PS50866"/>
    </source>
</evidence>
<evidence type="ECO:0000256" key="3">
    <source>
        <dbReference type="ARBA" id="ARBA00022692"/>
    </source>
</evidence>
<keyword evidence="3 8" id="KW-0812">Transmembrane</keyword>
<evidence type="ECO:0000256" key="7">
    <source>
        <dbReference type="ARBA" id="ARBA00037847"/>
    </source>
</evidence>
<evidence type="ECO:0000256" key="1">
    <source>
        <dbReference type="ARBA" id="ARBA00004479"/>
    </source>
</evidence>
<dbReference type="AlphaFoldDB" id="A0A8H3HLH8"/>
<keyword evidence="6 9" id="KW-0472">Membrane</keyword>
<feature type="domain" description="GOLD" evidence="10">
    <location>
        <begin position="1"/>
        <end position="70"/>
    </location>
</feature>
<feature type="transmembrane region" description="Helical" evidence="9">
    <location>
        <begin position="220"/>
        <end position="240"/>
    </location>
</feature>
<name>A0A8H3HLH8_9AGAM</name>
<dbReference type="SUPFAM" id="SSF101576">
    <property type="entry name" value="Supernatant protein factor (SPF), C-terminal domain"/>
    <property type="match status" value="2"/>
</dbReference>
<evidence type="ECO:0000256" key="2">
    <source>
        <dbReference type="ARBA" id="ARBA00007104"/>
    </source>
</evidence>
<organism evidence="11 12">
    <name type="scientific">Rhizoctonia solani</name>
    <dbReference type="NCBI Taxonomy" id="456999"/>
    <lineage>
        <taxon>Eukaryota</taxon>
        <taxon>Fungi</taxon>
        <taxon>Dikarya</taxon>
        <taxon>Basidiomycota</taxon>
        <taxon>Agaricomycotina</taxon>
        <taxon>Agaricomycetes</taxon>
        <taxon>Cantharellales</taxon>
        <taxon>Ceratobasidiaceae</taxon>
        <taxon>Rhizoctonia</taxon>
    </lineage>
</organism>